<evidence type="ECO:0000259" key="2">
    <source>
        <dbReference type="Pfam" id="PF01205"/>
    </source>
</evidence>
<dbReference type="Gene3D" id="3.30.230.30">
    <property type="entry name" value="Impact, N-terminal domain"/>
    <property type="match status" value="1"/>
</dbReference>
<gene>
    <name evidence="3" type="ORF">DWB85_05045</name>
</gene>
<evidence type="ECO:0000313" key="3">
    <source>
        <dbReference type="EMBL" id="RLQ22813.1"/>
    </source>
</evidence>
<dbReference type="AlphaFoldDB" id="A0A3L7E316"/>
<feature type="domain" description="Impact N-terminal" evidence="2">
    <location>
        <begin position="14"/>
        <end position="121"/>
    </location>
</feature>
<dbReference type="GO" id="GO:0005737">
    <property type="term" value="C:cytoplasm"/>
    <property type="evidence" value="ECO:0007669"/>
    <property type="project" value="TreeGrafter"/>
</dbReference>
<dbReference type="InterPro" id="IPR036956">
    <property type="entry name" value="Impact_N_sf"/>
</dbReference>
<comment type="similarity">
    <text evidence="1">Belongs to the IMPACT family.</text>
</comment>
<dbReference type="GO" id="GO:0006446">
    <property type="term" value="P:regulation of translational initiation"/>
    <property type="evidence" value="ECO:0007669"/>
    <property type="project" value="TreeGrafter"/>
</dbReference>
<dbReference type="Pfam" id="PF01205">
    <property type="entry name" value="Impact_N"/>
    <property type="match status" value="1"/>
</dbReference>
<dbReference type="Proteomes" id="UP000265509">
    <property type="component" value="Unassembled WGS sequence"/>
</dbReference>
<sequence length="207" mass="22392">MVPARMCEAELLVRKSRFIARLEPVTDRAQVNAAVARARQDYPDARHHCWAYLLGRPADAAGAGMSDDGEPAGTAGRPILNVLQYGELGNALVIVSRYFGGIKLGAGGLVRAYASATQQVLDIAPARQLTHWRRYHLRGDFSLEQPLRHLLSALQGELDGIDYGTGIDARLQLAAEDVPAVQAFCAAHGAQLEAQDQRCPGHASDRD</sequence>
<name>A0A3L7E316_9GAMM</name>
<protein>
    <submittedName>
        <fullName evidence="3">YigZ family protein</fullName>
    </submittedName>
</protein>
<dbReference type="PANTHER" id="PTHR16301:SF20">
    <property type="entry name" value="IMPACT FAMILY MEMBER YIGZ"/>
    <property type="match status" value="1"/>
</dbReference>
<dbReference type="SUPFAM" id="SSF54211">
    <property type="entry name" value="Ribosomal protein S5 domain 2-like"/>
    <property type="match status" value="1"/>
</dbReference>
<keyword evidence="4" id="KW-1185">Reference proteome</keyword>
<evidence type="ECO:0000256" key="1">
    <source>
        <dbReference type="ARBA" id="ARBA00007665"/>
    </source>
</evidence>
<dbReference type="InterPro" id="IPR001498">
    <property type="entry name" value="Impact_N"/>
</dbReference>
<dbReference type="InterPro" id="IPR020568">
    <property type="entry name" value="Ribosomal_Su5_D2-typ_SF"/>
</dbReference>
<dbReference type="InterPro" id="IPR023582">
    <property type="entry name" value="Impact"/>
</dbReference>
<dbReference type="PROSITE" id="PS00910">
    <property type="entry name" value="UPF0029"/>
    <property type="match status" value="1"/>
</dbReference>
<dbReference type="EMBL" id="QRAN01000004">
    <property type="protein sequence ID" value="RLQ22813.1"/>
    <property type="molecule type" value="Genomic_DNA"/>
</dbReference>
<comment type="caution">
    <text evidence="3">The sequence shown here is derived from an EMBL/GenBank/DDBJ whole genome shotgun (WGS) entry which is preliminary data.</text>
</comment>
<dbReference type="InterPro" id="IPR020569">
    <property type="entry name" value="UPF0029_Impact_CS"/>
</dbReference>
<evidence type="ECO:0000313" key="4">
    <source>
        <dbReference type="Proteomes" id="UP000265509"/>
    </source>
</evidence>
<dbReference type="OrthoDB" id="9813771at2"/>
<organism evidence="3 4">
    <name type="scientific">Seongchinamella sediminis</name>
    <dbReference type="NCBI Taxonomy" id="2283635"/>
    <lineage>
        <taxon>Bacteria</taxon>
        <taxon>Pseudomonadati</taxon>
        <taxon>Pseudomonadota</taxon>
        <taxon>Gammaproteobacteria</taxon>
        <taxon>Cellvibrionales</taxon>
        <taxon>Halieaceae</taxon>
        <taxon>Seongchinamella</taxon>
    </lineage>
</organism>
<dbReference type="PANTHER" id="PTHR16301">
    <property type="entry name" value="IMPACT-RELATED"/>
    <property type="match status" value="1"/>
</dbReference>
<reference evidence="3 4" key="1">
    <citation type="submission" date="2018-07" db="EMBL/GenBank/DDBJ databases">
        <title>Halioglobus sp. genome submission.</title>
        <authorList>
            <person name="Ye M.-Q."/>
            <person name="Du Z.-J."/>
        </authorList>
    </citation>
    <scope>NUCLEOTIDE SEQUENCE [LARGE SCALE GENOMIC DNA]</scope>
    <source>
        <strain evidence="3 4">U0301</strain>
    </source>
</reference>
<accession>A0A3L7E316</accession>
<proteinExistence type="inferred from homology"/>